<evidence type="ECO:0000313" key="2">
    <source>
        <dbReference type="EMBL" id="GBE59477.1"/>
    </source>
</evidence>
<name>A0A2H6K905_9APIC</name>
<keyword evidence="1" id="KW-0812">Transmembrane</keyword>
<accession>A0A2H6K905</accession>
<gene>
    <name evidence="2" type="ORF">BOVATA_009700</name>
</gene>
<evidence type="ECO:0000313" key="3">
    <source>
        <dbReference type="Proteomes" id="UP000236319"/>
    </source>
</evidence>
<dbReference type="GeneID" id="39873247"/>
<sequence>MASKALTDCPENLREAIDWLIQVDHCGGIPRLSAALGKLFDNVVQDAQKSLSSLPESHHTSAGDVISRLQTFQGSVQKNSANNNQNILHNLCSAFEKFLGYQPPGTYDGSGIVYGSASRLCDAVLSFLHKVISDVYENQPYVAGRGLLDNVVSDLEKARWTGHHGFKTVVPEVARGLGEYNKNVKASNDKVKRPISDMIDYVKDEGGELLTKIRKLNETDPSDPDVKAAEELAKECVGKGKDFGKAFTLKSHPYYMKGEFDDLNASLRDKIHNARTNVGRETAILNRWSRKQLDNYNTMVKLIKQAFRKLKYSINSRIRKEVTDLVDSLKGLVRNILAKLENVSKTLASYVVKLETWMEESQEFIDKVLVKADEILAEINEDTESKLPNHKKHLDESIKTVESMLEKRVGELEIWKLAAAKVIQVTIANAKTVHTALNHEKQGEHDGTVIGKGVKQVNDAKDRVREVDELLKTVGSDLTNWKSAAHSVLGTAVSRAGEVHGKLDPKQTDDQHKIGKNIENIKASNEAIIKANLQLKKQVDTLHSWIDTAEGIRQKAEKKAKEAYEKLEVNKTLDLNVKKIIDAKKEIEKVHTELNGVHSELGKWNKEARTVLTGAIGKAEEIYNKLEEGSKEVGMKLVEITQANGEIERANTDLQNEVTALDNWKSAAKEVIGKADKKCDLILRKVQSDNVVQHTVIGENANNLKEKAENLLTAYSQAHPKVQQLLTDLPKAIIQLEAGMKEDLVSIRNSVVGNMKALVGGMLSEIQTHVKQIKGTAGKGDQNTGGKGLEGIVTGLINSYASGFSGEWPFQKIVEGWLEDILGKDKTGKSQKARKVEAWLNQYVTEKARLFGFSIVSFRERIDEQIKATLREKEIKPAGEAVKTGMEEANRHQNEKITKTIEAVREGCEKFVKGLDEIYGSPGIKELAEQILQGTIYGSTTKENLKLIIEPTLIALRATANQVGEEIKSILLADYRMGGNSSIAKELDKAVEATGMLHTKLGKAHAATSSDVPNDKQNTILENVKGIERQVKKGMKAEKGIAEDFEKIMEQYQAKKKEEPDGENGLYRKLTDQDIPQAMHPFQQHAELTGADVSGKKQAINSAFEKITQELQEIAKCVENKSAKTGNSDEYGIKQRLSDLDTMLEEEEINLKGKVDGITKDTVNGLDAIKTAIAKLQTTTFNTKPAAIGQTVQEIRKELQHLREKLMKEKGKDVIRSLEDLKRNGLGAHWAFDDARWNGTESLTAIQNRIKYQNKELGKQPAIIDDAIDAIRWELRIIGIRLNDESHDDIVDDLKRLARKIGQNADKDSVNLSKICEEIQRLKEDKFTYQPLEIRDANEAIKRELQRLRDALQGQPHQKDGVIYALRDLITVGLTESDKWQNGKKDAKGFDFINSELKRQQGILTKQPGAIGNGAQGITTELTRLRSQLVDHVTDKLQKLKDHGLSDGNGKWTAEDKESKGLPQITKDIYSIKTENVRDVKDYVRDLCAAIRRDCRELKEFLKWLKETLIGEQLRKIKDQIDRLRTEQLGAVIRECKAFIERDADVFKKRCIDELTKYVDQELDAEENKLLAEARLQYVSTVKEMLKSFAAKVETELGELPGEIDGDLRIGFKGLMSRLQGEFNEADKTLDDVNINLLKDLAAAPAESAEEKIMLFHKLATAFKKFWSPLAAYINREIVRVHEDNNEKRDPVAKIVHDYSAKLLKVYDAFNELLHHLKVNNAFDDRVPGMLDKLKEAFAELRPENFQKPSTPTIDTIRGGLQGFVAELGTAYVSAYSGTALDWRNAHNPDMQRCAKVFLSCLPILKRGVDELNDGLTGREQNWWDHKIHIGNKLGDFFASRGFKVSAAAGTQPAELQNSDDMKGKNVHGILTEMVQDADGEHLKKCSAIKQTDQNNYNFLDVLECLYTHLYEYYETCHLIVPPSLRTPCNVYEMLCWLTGLPHNCVYDKLRKCIKLCYDEQTKNSLYPTTVVADALVNAVDRLAADSPSVLTRVLGYGNAMTTYACDFYSNSLKLHYPQDGEHCLHRLLHCLRALLPLLRFLFSQCSLPLHHGGWAQCRYGKGVTPYTWQCNSPLNSLPSLHPECSDKSPLQSYLNDCLPGHLPHRVATIGCEPVCKTCPSGPDGTPCLTPLGFRGFSGSTNTGEQLCEVLTKLFANEHLSSLLSLQPRPPATLDEHFAFALSLVADWHDGKIVPNKGLQKALEASAADLSLRLSLTAAYGSDSAKHGGCKHPHLMHLAASDFCTRHQASPFLSTLCRGMYDSLAHRHSELYLSWAIYLPWKLWDYLETLRNAFQAISCRVWSCDGCLQEGPCDQGSHGVLNPKAPGSGCQCPSIVQCKGVLPTLYQYGFTFGDASALISQNKNCFSLRTQISQLLHSDHFRDLFDKCDEFLWRIRMPFFYTLVALWFVAFLLLAHTMLYRLDVLHIRSHLMRTKASHLIDAKALLTHGRKMLSLYNGVDYFDDEPIN</sequence>
<organism evidence="2 3">
    <name type="scientific">Babesia ovata</name>
    <dbReference type="NCBI Taxonomy" id="189622"/>
    <lineage>
        <taxon>Eukaryota</taxon>
        <taxon>Sar</taxon>
        <taxon>Alveolata</taxon>
        <taxon>Apicomplexa</taxon>
        <taxon>Aconoidasida</taxon>
        <taxon>Piroplasmida</taxon>
        <taxon>Babesiidae</taxon>
        <taxon>Babesia</taxon>
    </lineage>
</organism>
<protein>
    <recommendedName>
        <fullName evidence="4">Extracellular matrix-binding ebh</fullName>
    </recommendedName>
</protein>
<dbReference type="RefSeq" id="XP_028865720.1">
    <property type="nucleotide sequence ID" value="XM_029009887.1"/>
</dbReference>
<evidence type="ECO:0000256" key="1">
    <source>
        <dbReference type="SAM" id="Phobius"/>
    </source>
</evidence>
<dbReference type="Proteomes" id="UP000236319">
    <property type="component" value="Unassembled WGS sequence"/>
</dbReference>
<dbReference type="EMBL" id="BDSA01000001">
    <property type="protein sequence ID" value="GBE59477.1"/>
    <property type="molecule type" value="Genomic_DNA"/>
</dbReference>
<keyword evidence="3" id="KW-1185">Reference proteome</keyword>
<dbReference type="VEuPathDB" id="PiroplasmaDB:BOVATA_009700"/>
<reference evidence="2 3" key="1">
    <citation type="journal article" date="2017" name="BMC Genomics">
        <title>Whole-genome assembly of Babesia ovata and comparative genomics between closely related pathogens.</title>
        <authorList>
            <person name="Yamagishi J."/>
            <person name="Asada M."/>
            <person name="Hakimi H."/>
            <person name="Tanaka T.Q."/>
            <person name="Sugimoto C."/>
            <person name="Kawazu S."/>
        </authorList>
    </citation>
    <scope>NUCLEOTIDE SEQUENCE [LARGE SCALE GENOMIC DNA]</scope>
    <source>
        <strain evidence="2 3">Miyake</strain>
    </source>
</reference>
<proteinExistence type="predicted"/>
<evidence type="ECO:0008006" key="4">
    <source>
        <dbReference type="Google" id="ProtNLM"/>
    </source>
</evidence>
<keyword evidence="1" id="KW-1133">Transmembrane helix</keyword>
<dbReference type="OrthoDB" id="432483at2759"/>
<comment type="caution">
    <text evidence="2">The sequence shown here is derived from an EMBL/GenBank/DDBJ whole genome shotgun (WGS) entry which is preliminary data.</text>
</comment>
<keyword evidence="1" id="KW-0472">Membrane</keyword>
<feature type="transmembrane region" description="Helical" evidence="1">
    <location>
        <begin position="2399"/>
        <end position="2422"/>
    </location>
</feature>